<dbReference type="PANTHER" id="PTHR43066:SF1">
    <property type="entry name" value="RHOMBOID PROTEIN 2"/>
    <property type="match status" value="1"/>
</dbReference>
<evidence type="ECO:0000256" key="9">
    <source>
        <dbReference type="SAM" id="Phobius"/>
    </source>
</evidence>
<gene>
    <name evidence="11" type="ORF">LSAA_1500</name>
</gene>
<feature type="region of interest" description="Disordered" evidence="8">
    <location>
        <begin position="429"/>
        <end position="477"/>
    </location>
</feature>
<accession>A0A7R8CCP5</accession>
<dbReference type="PANTHER" id="PTHR43066">
    <property type="entry name" value="RHOMBOID-RELATED PROTEIN"/>
    <property type="match status" value="1"/>
</dbReference>
<keyword evidence="3" id="KW-0645">Protease</keyword>
<dbReference type="EMBL" id="HG994580">
    <property type="protein sequence ID" value="CAF2767593.1"/>
    <property type="molecule type" value="Genomic_DNA"/>
</dbReference>
<dbReference type="InterPro" id="IPR022764">
    <property type="entry name" value="Peptidase_S54_rhomboid_dom"/>
</dbReference>
<feature type="transmembrane region" description="Helical" evidence="9">
    <location>
        <begin position="90"/>
        <end position="113"/>
    </location>
</feature>
<dbReference type="OrthoDB" id="10257275at2759"/>
<name>A0A7R8CCP5_LEPSM</name>
<evidence type="ECO:0000256" key="4">
    <source>
        <dbReference type="ARBA" id="ARBA00022692"/>
    </source>
</evidence>
<comment type="subcellular location">
    <subcellularLocation>
        <location evidence="1">Membrane</location>
        <topology evidence="1">Multi-pass membrane protein</topology>
    </subcellularLocation>
</comment>
<evidence type="ECO:0000256" key="7">
    <source>
        <dbReference type="ARBA" id="ARBA00023136"/>
    </source>
</evidence>
<feature type="compositionally biased region" description="Pro residues" evidence="8">
    <location>
        <begin position="441"/>
        <end position="460"/>
    </location>
</feature>
<evidence type="ECO:0000313" key="11">
    <source>
        <dbReference type="EMBL" id="CAF2767593.1"/>
    </source>
</evidence>
<protein>
    <submittedName>
        <fullName evidence="11">RHBDD1</fullName>
        <ecNumber evidence="11">3.4.21.-</ecNumber>
    </submittedName>
</protein>
<evidence type="ECO:0000256" key="5">
    <source>
        <dbReference type="ARBA" id="ARBA00022801"/>
    </source>
</evidence>
<dbReference type="AlphaFoldDB" id="A0A7R8CCP5"/>
<keyword evidence="6 9" id="KW-1133">Transmembrane helix</keyword>
<dbReference type="GO" id="GO:0006508">
    <property type="term" value="P:proteolysis"/>
    <property type="evidence" value="ECO:0007669"/>
    <property type="project" value="UniProtKB-KW"/>
</dbReference>
<evidence type="ECO:0000259" key="10">
    <source>
        <dbReference type="Pfam" id="PF01694"/>
    </source>
</evidence>
<dbReference type="InterPro" id="IPR035952">
    <property type="entry name" value="Rhomboid-like_sf"/>
</dbReference>
<keyword evidence="7 9" id="KW-0472">Membrane</keyword>
<feature type="domain" description="Peptidase S54 rhomboid" evidence="10">
    <location>
        <begin position="51"/>
        <end position="180"/>
    </location>
</feature>
<evidence type="ECO:0000256" key="2">
    <source>
        <dbReference type="ARBA" id="ARBA00009045"/>
    </source>
</evidence>
<evidence type="ECO:0000313" key="12">
    <source>
        <dbReference type="Proteomes" id="UP000675881"/>
    </source>
</evidence>
<dbReference type="Proteomes" id="UP000675881">
    <property type="component" value="Chromosome 1"/>
</dbReference>
<keyword evidence="4 9" id="KW-0812">Transmembrane</keyword>
<feature type="transmembrane region" description="Helical" evidence="9">
    <location>
        <begin position="166"/>
        <end position="188"/>
    </location>
</feature>
<dbReference type="EC" id="3.4.21.-" evidence="11"/>
<sequence length="500" mass="56505">MTPYGMSRRSGVGGGIILLLYEVFGVYGIESIPKLMIPVPLSPISVVEGHFSSILLGPLFHADDIHLYYNMANFIWKGRKLERIYGSINFALLLLVLTIGSSLSFVGLSYLAADFLQDPSFIRTRAIGFSGVLFALKVIVARDNPLTIGMWAELVITQLAVPNASFLGHLSGVLFGLCFVLNPFTSFVQSVQKSISKYHILATRNWTYFLSAPLTYKDQIDYLILFISFPIKLSLIESYRGVTKAWISFVIALIGTSVTYYLSCCYLRLERLPFLREECVYGLSGALFALKAVSLCVMLFEGIDFKTLYFELIEAYFILLNESYNLYHLCGVSVGILLFFFLKSQRRYAFRGRGSRLGGSNSQDIPTNTQHIRSNHYATRSWGYGDYDRDSVVRRRVKRYKQVFTANNGEEEIAPKIINESLQSYFEEEAQRIRRSESPSPSAPPEPSYPSLVNPPPPPTTCDFETTMPSAPPEEDVMDIDYISDNDIDDIRQKRIHKFG</sequence>
<dbReference type="Pfam" id="PF01694">
    <property type="entry name" value="Rhomboid"/>
    <property type="match status" value="1"/>
</dbReference>
<feature type="transmembrane region" description="Helical" evidence="9">
    <location>
        <begin position="324"/>
        <end position="342"/>
    </location>
</feature>
<dbReference type="Gene3D" id="1.20.1540.10">
    <property type="entry name" value="Rhomboid-like"/>
    <property type="match status" value="1"/>
</dbReference>
<comment type="similarity">
    <text evidence="2">Belongs to the peptidase S54 family.</text>
</comment>
<feature type="transmembrane region" description="Helical" evidence="9">
    <location>
        <begin position="279"/>
        <end position="300"/>
    </location>
</feature>
<reference evidence="11" key="1">
    <citation type="submission" date="2021-02" db="EMBL/GenBank/DDBJ databases">
        <authorList>
            <person name="Bekaert M."/>
        </authorList>
    </citation>
    <scope>NUCLEOTIDE SEQUENCE</scope>
    <source>
        <strain evidence="11">IoA-00</strain>
    </source>
</reference>
<feature type="transmembrane region" description="Helical" evidence="9">
    <location>
        <begin position="12"/>
        <end position="29"/>
    </location>
</feature>
<dbReference type="SUPFAM" id="SSF144091">
    <property type="entry name" value="Rhomboid-like"/>
    <property type="match status" value="2"/>
</dbReference>
<proteinExistence type="inferred from homology"/>
<evidence type="ECO:0000256" key="1">
    <source>
        <dbReference type="ARBA" id="ARBA00004141"/>
    </source>
</evidence>
<keyword evidence="12" id="KW-1185">Reference proteome</keyword>
<evidence type="ECO:0000256" key="6">
    <source>
        <dbReference type="ARBA" id="ARBA00022989"/>
    </source>
</evidence>
<organism evidence="11 12">
    <name type="scientific">Lepeophtheirus salmonis</name>
    <name type="common">Salmon louse</name>
    <name type="synonym">Caligus salmonis</name>
    <dbReference type="NCBI Taxonomy" id="72036"/>
    <lineage>
        <taxon>Eukaryota</taxon>
        <taxon>Metazoa</taxon>
        <taxon>Ecdysozoa</taxon>
        <taxon>Arthropoda</taxon>
        <taxon>Crustacea</taxon>
        <taxon>Multicrustacea</taxon>
        <taxon>Hexanauplia</taxon>
        <taxon>Copepoda</taxon>
        <taxon>Siphonostomatoida</taxon>
        <taxon>Caligidae</taxon>
        <taxon>Lepeophtheirus</taxon>
    </lineage>
</organism>
<keyword evidence="5 11" id="KW-0378">Hydrolase</keyword>
<evidence type="ECO:0000256" key="8">
    <source>
        <dbReference type="SAM" id="MobiDB-lite"/>
    </source>
</evidence>
<evidence type="ECO:0000256" key="3">
    <source>
        <dbReference type="ARBA" id="ARBA00022670"/>
    </source>
</evidence>
<feature type="transmembrane region" description="Helical" evidence="9">
    <location>
        <begin position="245"/>
        <end position="267"/>
    </location>
</feature>
<dbReference type="GO" id="GO:0016020">
    <property type="term" value="C:membrane"/>
    <property type="evidence" value="ECO:0007669"/>
    <property type="project" value="UniProtKB-SubCell"/>
</dbReference>
<dbReference type="GO" id="GO:0004252">
    <property type="term" value="F:serine-type endopeptidase activity"/>
    <property type="evidence" value="ECO:0007669"/>
    <property type="project" value="InterPro"/>
</dbReference>